<comment type="subcellular location">
    <subcellularLocation>
        <location evidence="1">Lysosome</location>
    </subcellularLocation>
    <subcellularLocation>
        <location evidence="2">Secreted</location>
    </subcellularLocation>
</comment>
<keyword evidence="5" id="KW-0732">Signal</keyword>
<dbReference type="Gene3D" id="3.10.50.10">
    <property type="match status" value="1"/>
</dbReference>
<keyword evidence="4" id="KW-0964">Secreted</keyword>
<dbReference type="GO" id="GO:0005576">
    <property type="term" value="C:extracellular region"/>
    <property type="evidence" value="ECO:0007669"/>
    <property type="project" value="UniProtKB-SubCell"/>
</dbReference>
<dbReference type="GO" id="GO:0005975">
    <property type="term" value="P:carbohydrate metabolic process"/>
    <property type="evidence" value="ECO:0007669"/>
    <property type="project" value="InterPro"/>
</dbReference>
<dbReference type="GO" id="GO:0012505">
    <property type="term" value="C:endomembrane system"/>
    <property type="evidence" value="ECO:0007669"/>
    <property type="project" value="TreeGrafter"/>
</dbReference>
<proteinExistence type="inferred from homology"/>
<dbReference type="FunFam" id="3.10.50.10:FF:000002">
    <property type="entry name" value="Chitinase domain-containing protein 1"/>
    <property type="match status" value="1"/>
</dbReference>
<dbReference type="GO" id="GO:0005764">
    <property type="term" value="C:lysosome"/>
    <property type="evidence" value="ECO:0007669"/>
    <property type="project" value="UniProtKB-SubCell"/>
</dbReference>
<dbReference type="Pfam" id="PF00704">
    <property type="entry name" value="Glyco_hydro_18"/>
    <property type="match status" value="1"/>
</dbReference>
<dbReference type="CDD" id="cd02876">
    <property type="entry name" value="GH18_SI-CLP"/>
    <property type="match status" value="1"/>
</dbReference>
<evidence type="ECO:0000256" key="4">
    <source>
        <dbReference type="ARBA" id="ARBA00022525"/>
    </source>
</evidence>
<dbReference type="InterPro" id="IPR029070">
    <property type="entry name" value="Chitinase_insertion_sf"/>
</dbReference>
<dbReference type="Gene3D" id="3.20.20.80">
    <property type="entry name" value="Glycosidases"/>
    <property type="match status" value="1"/>
</dbReference>
<organism evidence="9">
    <name type="scientific">Schistocephalus solidus</name>
    <name type="common">Tapeworm</name>
    <dbReference type="NCBI Taxonomy" id="70667"/>
    <lineage>
        <taxon>Eukaryota</taxon>
        <taxon>Metazoa</taxon>
        <taxon>Spiralia</taxon>
        <taxon>Lophotrochozoa</taxon>
        <taxon>Platyhelminthes</taxon>
        <taxon>Cestoda</taxon>
        <taxon>Eucestoda</taxon>
        <taxon>Diphyllobothriidea</taxon>
        <taxon>Diphyllobothriidae</taxon>
        <taxon>Schistocephalus</taxon>
    </lineage>
</organism>
<reference evidence="9" key="1">
    <citation type="submission" date="2016-01" db="EMBL/GenBank/DDBJ databases">
        <title>Reference transcriptome for the parasite Schistocephalus solidus: insights into the molecular evolution of parasitism.</title>
        <authorList>
            <person name="Hebert F.O."/>
            <person name="Grambauer S."/>
            <person name="Barber I."/>
            <person name="Landry C.R."/>
            <person name="Aubin-Horth N."/>
        </authorList>
    </citation>
    <scope>NUCLEOTIDE SEQUENCE</scope>
</reference>
<evidence type="ECO:0000256" key="5">
    <source>
        <dbReference type="ARBA" id="ARBA00022729"/>
    </source>
</evidence>
<evidence type="ECO:0000256" key="6">
    <source>
        <dbReference type="ARBA" id="ARBA00023228"/>
    </source>
</evidence>
<feature type="non-terminal residue" evidence="9">
    <location>
        <position position="1"/>
    </location>
</feature>
<accession>A0A0X3PW58</accession>
<dbReference type="FunFam" id="3.20.20.80:FF:000028">
    <property type="entry name" value="Chitinase domain-containing protein 1"/>
    <property type="match status" value="1"/>
</dbReference>
<dbReference type="InterPro" id="IPR001223">
    <property type="entry name" value="Glyco_hydro18_cat"/>
</dbReference>
<name>A0A0X3PW58_SCHSO</name>
<keyword evidence="6" id="KW-0458">Lysosome</keyword>
<dbReference type="InterPro" id="IPR011583">
    <property type="entry name" value="Chitinase_II/V-like_cat"/>
</dbReference>
<dbReference type="GO" id="GO:0008061">
    <property type="term" value="F:chitin binding"/>
    <property type="evidence" value="ECO:0007669"/>
    <property type="project" value="InterPro"/>
</dbReference>
<evidence type="ECO:0000256" key="1">
    <source>
        <dbReference type="ARBA" id="ARBA00004371"/>
    </source>
</evidence>
<sequence length="400" mass="46140">RNSTTRDNFKGSEAFYRPFLLKFSPMFSLRFFALLLFICKSICDTDILDSGRKDALPLSEKIFYKDFLNSFNFYNKYHISPKKITQASLAYVTPWNSKGYDIAKLFAIKFSHISPVWLRLPPSESCTVEGLHDIDSSWISAVRSVNEDVKFLPRLLFDGWTESDYQKLLRSSGAQSKCISTILPVLKKYKFDGIVLEIWMQHSGTSQEELMLFIKRLSKSLHDENMTIVLAIPPPVYQGGYTGSFVREHFNFLSSDVDFFSLMTYDYSNPYIPGPNSPIKWVRECVELLAPSGSKSNLRYKILVGLNFYGYDLVPNQRSGHPVLGHEFVRMVDKHHPKFRWNSEWAEHYIEFEDSSGHEHVVYFPSTLSIARRISLVQELGTGISIWEIGQGLDSFYEQL</sequence>
<protein>
    <recommendedName>
        <fullName evidence="7">Chitinase domain-containing protein 1</fullName>
    </recommendedName>
</protein>
<evidence type="ECO:0000313" key="9">
    <source>
        <dbReference type="EMBL" id="JAP56075.1"/>
    </source>
</evidence>
<dbReference type="SUPFAM" id="SSF51445">
    <property type="entry name" value="(Trans)glycosidases"/>
    <property type="match status" value="1"/>
</dbReference>
<comment type="similarity">
    <text evidence="3">Belongs to the glycosyl hydrolase 18 family.</text>
</comment>
<dbReference type="SMART" id="SM00636">
    <property type="entry name" value="Glyco_18"/>
    <property type="match status" value="1"/>
</dbReference>
<gene>
    <name evidence="9" type="primary">CHID1</name>
    <name evidence="9" type="ORF">TR145974</name>
</gene>
<feature type="domain" description="GH18" evidence="8">
    <location>
        <begin position="86"/>
        <end position="400"/>
    </location>
</feature>
<dbReference type="GO" id="GO:0070492">
    <property type="term" value="F:oligosaccharide binding"/>
    <property type="evidence" value="ECO:0007669"/>
    <property type="project" value="TreeGrafter"/>
</dbReference>
<dbReference type="PROSITE" id="PS51910">
    <property type="entry name" value="GH18_2"/>
    <property type="match status" value="1"/>
</dbReference>
<dbReference type="PANTHER" id="PTHR46066">
    <property type="entry name" value="CHITINASE DOMAIN-CONTAINING PROTEIN 1 FAMILY MEMBER"/>
    <property type="match status" value="1"/>
</dbReference>
<evidence type="ECO:0000256" key="7">
    <source>
        <dbReference type="ARBA" id="ARBA00040976"/>
    </source>
</evidence>
<dbReference type="PANTHER" id="PTHR46066:SF2">
    <property type="entry name" value="CHITINASE DOMAIN-CONTAINING PROTEIN 1"/>
    <property type="match status" value="1"/>
</dbReference>
<evidence type="ECO:0000256" key="2">
    <source>
        <dbReference type="ARBA" id="ARBA00004613"/>
    </source>
</evidence>
<dbReference type="InterPro" id="IPR017853">
    <property type="entry name" value="GH"/>
</dbReference>
<dbReference type="EMBL" id="GEEE01007150">
    <property type="protein sequence ID" value="JAP56075.1"/>
    <property type="molecule type" value="Transcribed_RNA"/>
</dbReference>
<evidence type="ECO:0000256" key="3">
    <source>
        <dbReference type="ARBA" id="ARBA00009336"/>
    </source>
</evidence>
<evidence type="ECO:0000259" key="8">
    <source>
        <dbReference type="PROSITE" id="PS51910"/>
    </source>
</evidence>
<dbReference type="AlphaFoldDB" id="A0A0X3PW58"/>